<accession>A0AAQ4ET29</accession>
<evidence type="ECO:0000313" key="1">
    <source>
        <dbReference type="EMBL" id="KAK8777949.1"/>
    </source>
</evidence>
<comment type="caution">
    <text evidence="1">The sequence shown here is derived from an EMBL/GenBank/DDBJ whole genome shotgun (WGS) entry which is preliminary data.</text>
</comment>
<sequence length="108" mass="12393">MAAARAQRIHNECTVTTYQCYRNGTTLEPTSSRNFTVVWSGKNTPADRVNCVDIYKLPGDPKNYTFTSYALYEEEGDYARLIGKDGQARLYLLQPPFQSEAYYFNEAR</sequence>
<name>A0AAQ4ET29_AMBAM</name>
<reference evidence="1 2" key="1">
    <citation type="journal article" date="2023" name="Arcadia Sci">
        <title>De novo assembly of a long-read Amblyomma americanum tick genome.</title>
        <authorList>
            <person name="Chou S."/>
            <person name="Poskanzer K.E."/>
            <person name="Rollins M."/>
            <person name="Thuy-Boun P.S."/>
        </authorList>
    </citation>
    <scope>NUCLEOTIDE SEQUENCE [LARGE SCALE GENOMIC DNA]</scope>
    <source>
        <strain evidence="1">F_SG_1</strain>
        <tissue evidence="1">Salivary glands</tissue>
    </source>
</reference>
<protein>
    <submittedName>
        <fullName evidence="1">Uncharacterized protein</fullName>
    </submittedName>
</protein>
<evidence type="ECO:0000313" key="2">
    <source>
        <dbReference type="Proteomes" id="UP001321473"/>
    </source>
</evidence>
<gene>
    <name evidence="1" type="ORF">V5799_020711</name>
</gene>
<keyword evidence="2" id="KW-1185">Reference proteome</keyword>
<dbReference type="AlphaFoldDB" id="A0AAQ4ET29"/>
<organism evidence="1 2">
    <name type="scientific">Amblyomma americanum</name>
    <name type="common">Lone star tick</name>
    <dbReference type="NCBI Taxonomy" id="6943"/>
    <lineage>
        <taxon>Eukaryota</taxon>
        <taxon>Metazoa</taxon>
        <taxon>Ecdysozoa</taxon>
        <taxon>Arthropoda</taxon>
        <taxon>Chelicerata</taxon>
        <taxon>Arachnida</taxon>
        <taxon>Acari</taxon>
        <taxon>Parasitiformes</taxon>
        <taxon>Ixodida</taxon>
        <taxon>Ixodoidea</taxon>
        <taxon>Ixodidae</taxon>
        <taxon>Amblyomminae</taxon>
        <taxon>Amblyomma</taxon>
    </lineage>
</organism>
<dbReference type="Proteomes" id="UP001321473">
    <property type="component" value="Unassembled WGS sequence"/>
</dbReference>
<dbReference type="EMBL" id="JARKHS020011280">
    <property type="protein sequence ID" value="KAK8777949.1"/>
    <property type="molecule type" value="Genomic_DNA"/>
</dbReference>
<proteinExistence type="predicted"/>